<sequence>MIPGQTVTFINDDPDLSVVFQKPDGSLYDGLPPWLTLSKTAYSYRQTLSRVRTDIRGDAPVFVTTFAGGHASLFGVPDANLTAVYSIDDSENRTAVLSYEDRDQLLGKENVELWSLSGLGPGRHDVRFYPLTGTFNLDYMLYTSNFGAAVTGTTVLRDDHDEGVIYSGDWTRSTNASFPPGLPVKSTISQTNTQWASFAIDFRGTSITVFGTKNSAEGILQATYTIDNDAPVVVDHYNSRHIVNADHWALNQPFFSRNLRPGDHTLKVTVT</sequence>
<dbReference type="Gene3D" id="2.60.120.260">
    <property type="entry name" value="Galactose-binding domain-like"/>
    <property type="match status" value="1"/>
</dbReference>
<protein>
    <submittedName>
        <fullName evidence="1">Uncharacterized protein</fullName>
    </submittedName>
</protein>
<dbReference type="EMBL" id="ML210257">
    <property type="protein sequence ID" value="TFK21832.1"/>
    <property type="molecule type" value="Genomic_DNA"/>
</dbReference>
<proteinExistence type="predicted"/>
<keyword evidence="2" id="KW-1185">Reference proteome</keyword>
<evidence type="ECO:0000313" key="2">
    <source>
        <dbReference type="Proteomes" id="UP000307440"/>
    </source>
</evidence>
<reference evidence="1 2" key="1">
    <citation type="journal article" date="2019" name="Nat. Ecol. Evol.">
        <title>Megaphylogeny resolves global patterns of mushroom evolution.</title>
        <authorList>
            <person name="Varga T."/>
            <person name="Krizsan K."/>
            <person name="Foldi C."/>
            <person name="Dima B."/>
            <person name="Sanchez-Garcia M."/>
            <person name="Sanchez-Ramirez S."/>
            <person name="Szollosi G.J."/>
            <person name="Szarkandi J.G."/>
            <person name="Papp V."/>
            <person name="Albert L."/>
            <person name="Andreopoulos W."/>
            <person name="Angelini C."/>
            <person name="Antonin V."/>
            <person name="Barry K.W."/>
            <person name="Bougher N.L."/>
            <person name="Buchanan P."/>
            <person name="Buyck B."/>
            <person name="Bense V."/>
            <person name="Catcheside P."/>
            <person name="Chovatia M."/>
            <person name="Cooper J."/>
            <person name="Damon W."/>
            <person name="Desjardin D."/>
            <person name="Finy P."/>
            <person name="Geml J."/>
            <person name="Haridas S."/>
            <person name="Hughes K."/>
            <person name="Justo A."/>
            <person name="Karasinski D."/>
            <person name="Kautmanova I."/>
            <person name="Kiss B."/>
            <person name="Kocsube S."/>
            <person name="Kotiranta H."/>
            <person name="LaButti K.M."/>
            <person name="Lechner B.E."/>
            <person name="Liimatainen K."/>
            <person name="Lipzen A."/>
            <person name="Lukacs Z."/>
            <person name="Mihaltcheva S."/>
            <person name="Morgado L.N."/>
            <person name="Niskanen T."/>
            <person name="Noordeloos M.E."/>
            <person name="Ohm R.A."/>
            <person name="Ortiz-Santana B."/>
            <person name="Ovrebo C."/>
            <person name="Racz N."/>
            <person name="Riley R."/>
            <person name="Savchenko A."/>
            <person name="Shiryaev A."/>
            <person name="Soop K."/>
            <person name="Spirin V."/>
            <person name="Szebenyi C."/>
            <person name="Tomsovsky M."/>
            <person name="Tulloss R.E."/>
            <person name="Uehling J."/>
            <person name="Grigoriev I.V."/>
            <person name="Vagvolgyi C."/>
            <person name="Papp T."/>
            <person name="Martin F.M."/>
            <person name="Miettinen O."/>
            <person name="Hibbett D.S."/>
            <person name="Nagy L.G."/>
        </authorList>
    </citation>
    <scope>NUCLEOTIDE SEQUENCE [LARGE SCALE GENOMIC DNA]</scope>
    <source>
        <strain evidence="1 2">CBS 121175</strain>
    </source>
</reference>
<name>A0A5C3KNG6_COPMA</name>
<dbReference type="OrthoDB" id="2929977at2759"/>
<dbReference type="AlphaFoldDB" id="A0A5C3KNG6"/>
<gene>
    <name evidence="1" type="ORF">FA15DRAFT_66401</name>
</gene>
<accession>A0A5C3KNG6</accession>
<organism evidence="1 2">
    <name type="scientific">Coprinopsis marcescibilis</name>
    <name type="common">Agaric fungus</name>
    <name type="synonym">Psathyrella marcescibilis</name>
    <dbReference type="NCBI Taxonomy" id="230819"/>
    <lineage>
        <taxon>Eukaryota</taxon>
        <taxon>Fungi</taxon>
        <taxon>Dikarya</taxon>
        <taxon>Basidiomycota</taxon>
        <taxon>Agaricomycotina</taxon>
        <taxon>Agaricomycetes</taxon>
        <taxon>Agaricomycetidae</taxon>
        <taxon>Agaricales</taxon>
        <taxon>Agaricineae</taxon>
        <taxon>Psathyrellaceae</taxon>
        <taxon>Coprinopsis</taxon>
    </lineage>
</organism>
<evidence type="ECO:0000313" key="1">
    <source>
        <dbReference type="EMBL" id="TFK21832.1"/>
    </source>
</evidence>
<dbReference type="Proteomes" id="UP000307440">
    <property type="component" value="Unassembled WGS sequence"/>
</dbReference>